<dbReference type="EMBL" id="AHHD01000257">
    <property type="protein sequence ID" value="EKG17050.1"/>
    <property type="molecule type" value="Genomic_DNA"/>
</dbReference>
<evidence type="ECO:0000256" key="1">
    <source>
        <dbReference type="SAM" id="MobiDB-lite"/>
    </source>
</evidence>
<protein>
    <submittedName>
        <fullName evidence="2">Uncharacterized protein</fullName>
    </submittedName>
</protein>
<gene>
    <name evidence="2" type="ORF">MPH_05740</name>
</gene>
<evidence type="ECO:0000313" key="2">
    <source>
        <dbReference type="EMBL" id="EKG17050.1"/>
    </source>
</evidence>
<dbReference type="InParanoid" id="K2SJU1"/>
<proteinExistence type="predicted"/>
<feature type="region of interest" description="Disordered" evidence="1">
    <location>
        <begin position="60"/>
        <end position="86"/>
    </location>
</feature>
<comment type="caution">
    <text evidence="2">The sequence shown here is derived from an EMBL/GenBank/DDBJ whole genome shotgun (WGS) entry which is preliminary data.</text>
</comment>
<dbReference type="HOGENOM" id="CLU_1175617_0_0_1"/>
<sequence>MAVHLKAPQSFDARQALLELDQVAHLEVRDVGDPAEDASARGLQVPPRSLDLGVRHDEARLPRREQGGDGALVGQQARGQSLPGADERQLGADAREALDLGEILDSGRQLLDGAEGEARISDQLLEAHQIDSRLPQAVADLAVATDVAAQGDPAEVVRRHRPTAGVIVRGRAGEADRDAEPEVAGMSRERAVVGGVGGVFILKVGQDKAADVVESQIRERGIRAGAVAREVAAGGI</sequence>
<dbReference type="Proteomes" id="UP000007129">
    <property type="component" value="Unassembled WGS sequence"/>
</dbReference>
<evidence type="ECO:0000313" key="3">
    <source>
        <dbReference type="Proteomes" id="UP000007129"/>
    </source>
</evidence>
<reference evidence="2 3" key="1">
    <citation type="journal article" date="2012" name="BMC Genomics">
        <title>Tools to kill: Genome of one of the most destructive plant pathogenic fungi Macrophomina phaseolina.</title>
        <authorList>
            <person name="Islam M.S."/>
            <person name="Haque M.S."/>
            <person name="Islam M.M."/>
            <person name="Emdad E.M."/>
            <person name="Halim A."/>
            <person name="Hossen Q.M.M."/>
            <person name="Hossain M.Z."/>
            <person name="Ahmed B."/>
            <person name="Rahim S."/>
            <person name="Rahman M.S."/>
            <person name="Alam M.M."/>
            <person name="Hou S."/>
            <person name="Wan X."/>
            <person name="Saito J.A."/>
            <person name="Alam M."/>
        </authorList>
    </citation>
    <scope>NUCLEOTIDE SEQUENCE [LARGE SCALE GENOMIC DNA]</scope>
    <source>
        <strain evidence="2 3">MS6</strain>
    </source>
</reference>
<organism evidence="2 3">
    <name type="scientific">Macrophomina phaseolina (strain MS6)</name>
    <name type="common">Charcoal rot fungus</name>
    <dbReference type="NCBI Taxonomy" id="1126212"/>
    <lineage>
        <taxon>Eukaryota</taxon>
        <taxon>Fungi</taxon>
        <taxon>Dikarya</taxon>
        <taxon>Ascomycota</taxon>
        <taxon>Pezizomycotina</taxon>
        <taxon>Dothideomycetes</taxon>
        <taxon>Dothideomycetes incertae sedis</taxon>
        <taxon>Botryosphaeriales</taxon>
        <taxon>Botryosphaeriaceae</taxon>
        <taxon>Macrophomina</taxon>
    </lineage>
</organism>
<accession>K2SJU1</accession>
<dbReference type="AlphaFoldDB" id="K2SJU1"/>
<dbReference type="VEuPathDB" id="FungiDB:MPH_05740"/>
<name>K2SJU1_MACPH</name>